<evidence type="ECO:0000256" key="6">
    <source>
        <dbReference type="ARBA" id="ARBA00022692"/>
    </source>
</evidence>
<keyword evidence="9 14" id="KW-0472">Membrane</keyword>
<comment type="miscellaneous">
    <text evidence="14">Bacitracin is thought to be involved in the inhibition of peptidoglycan synthesis by sequestering undecaprenyl diphosphate, thereby reducing the pool of lipid carrier available.</text>
</comment>
<dbReference type="RefSeq" id="WP_053378729.1">
    <property type="nucleotide sequence ID" value="NZ_CP011801.1"/>
</dbReference>
<dbReference type="PANTHER" id="PTHR30622">
    <property type="entry name" value="UNDECAPRENYL-DIPHOSPHATASE"/>
    <property type="match status" value="1"/>
</dbReference>
<comment type="catalytic activity">
    <reaction evidence="13 14">
        <text>di-trans,octa-cis-undecaprenyl diphosphate + H2O = di-trans,octa-cis-undecaprenyl phosphate + phosphate + H(+)</text>
        <dbReference type="Rhea" id="RHEA:28094"/>
        <dbReference type="ChEBI" id="CHEBI:15377"/>
        <dbReference type="ChEBI" id="CHEBI:15378"/>
        <dbReference type="ChEBI" id="CHEBI:43474"/>
        <dbReference type="ChEBI" id="CHEBI:58405"/>
        <dbReference type="ChEBI" id="CHEBI:60392"/>
        <dbReference type="EC" id="3.6.1.27"/>
    </reaction>
</comment>
<dbReference type="OrthoDB" id="9808289at2"/>
<dbReference type="InterPro" id="IPR003824">
    <property type="entry name" value="UppP"/>
</dbReference>
<dbReference type="Proteomes" id="UP000069205">
    <property type="component" value="Chromosome"/>
</dbReference>
<reference evidence="15 16" key="1">
    <citation type="journal article" date="2015" name="Proc. Natl. Acad. Sci. U.S.A.">
        <title>Expanded metabolic versatility of ubiquitous nitrite-oxidizing bacteria from the genus Nitrospira.</title>
        <authorList>
            <person name="Koch H."/>
            <person name="Lucker S."/>
            <person name="Albertsen M."/>
            <person name="Kitzinger K."/>
            <person name="Herbold C."/>
            <person name="Spieck E."/>
            <person name="Nielsen P.H."/>
            <person name="Wagner M."/>
            <person name="Daims H."/>
        </authorList>
    </citation>
    <scope>NUCLEOTIDE SEQUENCE [LARGE SCALE GENOMIC DNA]</scope>
    <source>
        <strain evidence="15 16">NSP M-1</strain>
    </source>
</reference>
<dbReference type="GO" id="GO:0008360">
    <property type="term" value="P:regulation of cell shape"/>
    <property type="evidence" value="ECO:0007669"/>
    <property type="project" value="UniProtKB-KW"/>
</dbReference>
<dbReference type="GO" id="GO:0046677">
    <property type="term" value="P:response to antibiotic"/>
    <property type="evidence" value="ECO:0007669"/>
    <property type="project" value="UniProtKB-UniRule"/>
</dbReference>
<dbReference type="EMBL" id="CP011801">
    <property type="protein sequence ID" value="ALA57387.1"/>
    <property type="molecule type" value="Genomic_DNA"/>
</dbReference>
<dbReference type="GO" id="GO:0071555">
    <property type="term" value="P:cell wall organization"/>
    <property type="evidence" value="ECO:0007669"/>
    <property type="project" value="UniProtKB-KW"/>
</dbReference>
<evidence type="ECO:0000256" key="11">
    <source>
        <dbReference type="ARBA" id="ARBA00032707"/>
    </source>
</evidence>
<proteinExistence type="inferred from homology"/>
<keyword evidence="14" id="KW-0133">Cell shape</keyword>
<dbReference type="HAMAP" id="MF_01006">
    <property type="entry name" value="Undec_diphosphatase"/>
    <property type="match status" value="1"/>
</dbReference>
<keyword evidence="14" id="KW-0961">Cell wall biogenesis/degradation</keyword>
<sequence>MAEWGAALAVILGIVEGLTEFLPVSSTGHLILVGHALGFTGDVAANAEISIQLGAILAVIVFEREKIGRLLSGTWQEQGDLRRLVTESRGESWRSLLNTSMKAHPSLWFMIGLGVAFLPAAAVGLLAHGWITSHLFTPRTVAATSILGGFIILLVEARPRPGRTMTLDQVSLAEAVWIGVAQCASLIPGMSRSGSTIIGGLLAGLDRKVATEYSFFLALPTIIAATVYETYKARATFSDQDFLALGIGMVVSFLVAWAVIAAFLAYVQRHTLRVFAYYRIALGLMVFFVFR</sequence>
<keyword evidence="5 14" id="KW-1003">Cell membrane</keyword>
<organism evidence="15 16">
    <name type="scientific">Nitrospira moscoviensis</name>
    <dbReference type="NCBI Taxonomy" id="42253"/>
    <lineage>
        <taxon>Bacteria</taxon>
        <taxon>Pseudomonadati</taxon>
        <taxon>Nitrospirota</taxon>
        <taxon>Nitrospiria</taxon>
        <taxon>Nitrospirales</taxon>
        <taxon>Nitrospiraceae</taxon>
        <taxon>Nitrospira</taxon>
    </lineage>
</organism>
<dbReference type="KEGG" id="nmv:NITMOv2_0953"/>
<dbReference type="Pfam" id="PF02673">
    <property type="entry name" value="BacA"/>
    <property type="match status" value="1"/>
</dbReference>
<keyword evidence="7 14" id="KW-0378">Hydrolase</keyword>
<dbReference type="GO" id="GO:0005886">
    <property type="term" value="C:plasma membrane"/>
    <property type="evidence" value="ECO:0007669"/>
    <property type="project" value="UniProtKB-SubCell"/>
</dbReference>
<evidence type="ECO:0000256" key="14">
    <source>
        <dbReference type="HAMAP-Rule" id="MF_01006"/>
    </source>
</evidence>
<feature type="transmembrane region" description="Helical" evidence="14">
    <location>
        <begin position="107"/>
        <end position="130"/>
    </location>
</feature>
<evidence type="ECO:0000313" key="15">
    <source>
        <dbReference type="EMBL" id="ALA57387.1"/>
    </source>
</evidence>
<comment type="subcellular location">
    <subcellularLocation>
        <location evidence="1 14">Cell membrane</location>
        <topology evidence="1 14">Multi-pass membrane protein</topology>
    </subcellularLocation>
</comment>
<evidence type="ECO:0000256" key="8">
    <source>
        <dbReference type="ARBA" id="ARBA00022989"/>
    </source>
</evidence>
<dbReference type="AlphaFoldDB" id="A0A0K2G9W9"/>
<keyword evidence="10 14" id="KW-0046">Antibiotic resistance</keyword>
<comment type="function">
    <text evidence="14">Catalyzes the dephosphorylation of undecaprenyl diphosphate (UPP). Confers resistance to bacitracin.</text>
</comment>
<dbReference type="STRING" id="42253.NITMOv2_0953"/>
<dbReference type="PATRIC" id="fig|42253.5.peg.935"/>
<evidence type="ECO:0000256" key="12">
    <source>
        <dbReference type="ARBA" id="ARBA00032932"/>
    </source>
</evidence>
<feature type="transmembrane region" description="Helical" evidence="14">
    <location>
        <begin position="274"/>
        <end position="290"/>
    </location>
</feature>
<dbReference type="NCBIfam" id="NF001390">
    <property type="entry name" value="PRK00281.1-4"/>
    <property type="match status" value="1"/>
</dbReference>
<evidence type="ECO:0000256" key="2">
    <source>
        <dbReference type="ARBA" id="ARBA00010621"/>
    </source>
</evidence>
<name>A0A0K2G9W9_NITMO</name>
<dbReference type="EC" id="3.6.1.27" evidence="3 14"/>
<evidence type="ECO:0000256" key="3">
    <source>
        <dbReference type="ARBA" id="ARBA00012374"/>
    </source>
</evidence>
<comment type="similarity">
    <text evidence="2 14">Belongs to the UppP family.</text>
</comment>
<accession>A0A0K2G9W9</accession>
<gene>
    <name evidence="14 15" type="primary">uppP</name>
    <name evidence="15" type="ORF">NITMOv2_0953</name>
</gene>
<evidence type="ECO:0000256" key="9">
    <source>
        <dbReference type="ARBA" id="ARBA00023136"/>
    </source>
</evidence>
<keyword evidence="8 14" id="KW-1133">Transmembrane helix</keyword>
<feature type="transmembrane region" description="Helical" evidence="14">
    <location>
        <begin position="213"/>
        <end position="231"/>
    </location>
</feature>
<protein>
    <recommendedName>
        <fullName evidence="4 14">Undecaprenyl-diphosphatase</fullName>
        <ecNumber evidence="3 14">3.6.1.27</ecNumber>
    </recommendedName>
    <alternativeName>
        <fullName evidence="12 14">Bacitracin resistance protein</fullName>
    </alternativeName>
    <alternativeName>
        <fullName evidence="11 14">Undecaprenyl pyrophosphate phosphatase</fullName>
    </alternativeName>
</protein>
<keyword evidence="14" id="KW-0573">Peptidoglycan synthesis</keyword>
<evidence type="ECO:0000256" key="4">
    <source>
        <dbReference type="ARBA" id="ARBA00021581"/>
    </source>
</evidence>
<feature type="transmembrane region" description="Helical" evidence="14">
    <location>
        <begin position="136"/>
        <end position="155"/>
    </location>
</feature>
<dbReference type="GO" id="GO:0050380">
    <property type="term" value="F:undecaprenyl-diphosphatase activity"/>
    <property type="evidence" value="ECO:0007669"/>
    <property type="project" value="UniProtKB-UniRule"/>
</dbReference>
<dbReference type="PANTHER" id="PTHR30622:SF3">
    <property type="entry name" value="UNDECAPRENYL-DIPHOSPHATASE"/>
    <property type="match status" value="1"/>
</dbReference>
<dbReference type="GO" id="GO:0009252">
    <property type="term" value="P:peptidoglycan biosynthetic process"/>
    <property type="evidence" value="ECO:0007669"/>
    <property type="project" value="UniProtKB-KW"/>
</dbReference>
<evidence type="ECO:0000256" key="5">
    <source>
        <dbReference type="ARBA" id="ARBA00022475"/>
    </source>
</evidence>
<evidence type="ECO:0000256" key="7">
    <source>
        <dbReference type="ARBA" id="ARBA00022801"/>
    </source>
</evidence>
<evidence type="ECO:0000256" key="13">
    <source>
        <dbReference type="ARBA" id="ARBA00047594"/>
    </source>
</evidence>
<feature type="transmembrane region" description="Helical" evidence="14">
    <location>
        <begin position="243"/>
        <end position="267"/>
    </location>
</feature>
<evidence type="ECO:0000313" key="16">
    <source>
        <dbReference type="Proteomes" id="UP000069205"/>
    </source>
</evidence>
<keyword evidence="16" id="KW-1185">Reference proteome</keyword>
<keyword evidence="6 14" id="KW-0812">Transmembrane</keyword>
<evidence type="ECO:0000256" key="10">
    <source>
        <dbReference type="ARBA" id="ARBA00023251"/>
    </source>
</evidence>
<evidence type="ECO:0000256" key="1">
    <source>
        <dbReference type="ARBA" id="ARBA00004651"/>
    </source>
</evidence>